<evidence type="ECO:0000313" key="2">
    <source>
        <dbReference type="EMBL" id="RAL50551.1"/>
    </source>
</evidence>
<reference evidence="2 3" key="1">
    <citation type="submission" date="2018-06" db="EMBL/GenBank/DDBJ databases">
        <title>The Genome of Cuscuta australis (Dodder) Provides Insight into the Evolution of Plant Parasitism.</title>
        <authorList>
            <person name="Liu H."/>
        </authorList>
    </citation>
    <scope>NUCLEOTIDE SEQUENCE [LARGE SCALE GENOMIC DNA]</scope>
    <source>
        <strain evidence="3">cv. Yunnan</strain>
        <tissue evidence="2">Vines</tissue>
    </source>
</reference>
<dbReference type="Proteomes" id="UP000249390">
    <property type="component" value="Unassembled WGS sequence"/>
</dbReference>
<comment type="caution">
    <text evidence="2">The sequence shown here is derived from an EMBL/GenBank/DDBJ whole genome shotgun (WGS) entry which is preliminary data.</text>
</comment>
<dbReference type="AlphaFoldDB" id="A0A328E284"/>
<sequence>MAILSKLNSLTAKEDAFASPIFKVTKSQNTDYSFDDQLNSNSEIRSLTIAIPTPRCINLSIPRCIVIVVSAICTISFFFIKQNGQQLPRKYHRTKFDARVVCYRMRSPEEGEEAPIHWTWPMHDLLIESFLEEQDNEKWTKWCIHNGSSP</sequence>
<accession>A0A328E284</accession>
<protein>
    <submittedName>
        <fullName evidence="2">Uncharacterized protein</fullName>
    </submittedName>
</protein>
<proteinExistence type="predicted"/>
<keyword evidence="3" id="KW-1185">Reference proteome</keyword>
<gene>
    <name evidence="2" type="ORF">DM860_014493</name>
</gene>
<name>A0A328E284_9ASTE</name>
<dbReference type="EMBL" id="NQVE01000058">
    <property type="protein sequence ID" value="RAL50551.1"/>
    <property type="molecule type" value="Genomic_DNA"/>
</dbReference>
<evidence type="ECO:0000256" key="1">
    <source>
        <dbReference type="SAM" id="Phobius"/>
    </source>
</evidence>
<keyword evidence="1" id="KW-0812">Transmembrane</keyword>
<evidence type="ECO:0000313" key="3">
    <source>
        <dbReference type="Proteomes" id="UP000249390"/>
    </source>
</evidence>
<keyword evidence="1" id="KW-1133">Transmembrane helix</keyword>
<feature type="transmembrane region" description="Helical" evidence="1">
    <location>
        <begin position="60"/>
        <end position="80"/>
    </location>
</feature>
<keyword evidence="1" id="KW-0472">Membrane</keyword>
<organism evidence="2 3">
    <name type="scientific">Cuscuta australis</name>
    <dbReference type="NCBI Taxonomy" id="267555"/>
    <lineage>
        <taxon>Eukaryota</taxon>
        <taxon>Viridiplantae</taxon>
        <taxon>Streptophyta</taxon>
        <taxon>Embryophyta</taxon>
        <taxon>Tracheophyta</taxon>
        <taxon>Spermatophyta</taxon>
        <taxon>Magnoliopsida</taxon>
        <taxon>eudicotyledons</taxon>
        <taxon>Gunneridae</taxon>
        <taxon>Pentapetalae</taxon>
        <taxon>asterids</taxon>
        <taxon>lamiids</taxon>
        <taxon>Solanales</taxon>
        <taxon>Convolvulaceae</taxon>
        <taxon>Cuscuteae</taxon>
        <taxon>Cuscuta</taxon>
        <taxon>Cuscuta subgen. Grammica</taxon>
        <taxon>Cuscuta sect. Cleistogrammica</taxon>
    </lineage>
</organism>